<dbReference type="EMBL" id="CP089983">
    <property type="protein sequence ID" value="WXB06130.1"/>
    <property type="molecule type" value="Genomic_DNA"/>
</dbReference>
<evidence type="ECO:0000313" key="7">
    <source>
        <dbReference type="EMBL" id="WXB06130.1"/>
    </source>
</evidence>
<dbReference type="Gene3D" id="3.40.50.200">
    <property type="entry name" value="Peptidase S8/S53 domain"/>
    <property type="match status" value="1"/>
</dbReference>
<name>A0ABZ2L6Z2_9BACT</name>
<dbReference type="InterPro" id="IPR000209">
    <property type="entry name" value="Peptidase_S8/S53_dom"/>
</dbReference>
<evidence type="ECO:0000256" key="5">
    <source>
        <dbReference type="PROSITE-ProRule" id="PRU01240"/>
    </source>
</evidence>
<evidence type="ECO:0000313" key="8">
    <source>
        <dbReference type="Proteomes" id="UP001374803"/>
    </source>
</evidence>
<keyword evidence="3" id="KW-0378">Hydrolase</keyword>
<dbReference type="InterPro" id="IPR036852">
    <property type="entry name" value="Peptidase_S8/S53_dom_sf"/>
</dbReference>
<evidence type="ECO:0000259" key="6">
    <source>
        <dbReference type="Pfam" id="PF00082"/>
    </source>
</evidence>
<proteinExistence type="inferred from homology"/>
<keyword evidence="4" id="KW-0720">Serine protease</keyword>
<dbReference type="InterPro" id="IPR023828">
    <property type="entry name" value="Peptidase_S8_Ser-AS"/>
</dbReference>
<evidence type="ECO:0000256" key="2">
    <source>
        <dbReference type="ARBA" id="ARBA00022670"/>
    </source>
</evidence>
<dbReference type="RefSeq" id="WP_394835781.1">
    <property type="nucleotide sequence ID" value="NZ_CP089929.1"/>
</dbReference>
<sequence>MEEAVNHLSAEYGALFVISAGNSGAFGARTVSSPASADAALAVGAVDGAERLADFSSRGPRIGDDGVKPEITAPGIGIVAARSQHGQIGEPVGTSYVRLNGTSMAAPHVAGAAAIMASQHPDWSGAQIKAALIGSAKRNPELSVFEQGSGRVDVAQAIHQQLLAESANLNFGIQRWPHDDDQPIERTVTYRNTGESPITVQLGVQISGPDGRPAPEAMFSVRPTSLIVPAHGEAQATLTTDTRVQGVDGTYGGSLVATASAHELRTLASVTREVESYDVALQYVGRPGATQSDSNVFIYGVGHDFAGCAAPGGAFGCVAYDASGKAMFRLPKGRYTAGALSNDTAKDGHVDRTLLMQPLLSVTGESTVVFDVARAKPVDITVPHRTARIASRSIEIDRELAEHYMLLSRIQADAPTDVLLTAQLGPDVSKQEFMASFNSTWAEPNPSPPAGEFSWLEFFDSPYVYRISHPSYGHFPTGLKWNVRRSELATVTARYDAPAGDKWAMHSCFHGDDSPDGMDRGFAFNECAFVASTPSTRTEYSSTGPMTWSTWLSQFPVNSAPFPFSLLESEQESSFLHYDAGHSYHEHWNAGVFGPGFARQINRWLIRRGDSFFASIPIFSDAIAEHAGGARSDSSRTTLFRDGHKVAESAGSLEVDVEPGPATFRLEREVTLPASISPTTKISAAWTFRSDTVPAAEDFRRQPVSAVRFVPDLDERGRAPKGRPYFVPLYVQRQHDSSAGDVEELTVDVSYDDGETWQATRLVPKSDGWLALVHHPNDASFVSLRAKSVDTQGNMVEETIVRAYGLEP</sequence>
<keyword evidence="2" id="KW-0645">Protease</keyword>
<feature type="domain" description="Peptidase S8/S53" evidence="6">
    <location>
        <begin position="4"/>
        <end position="150"/>
    </location>
</feature>
<dbReference type="PANTHER" id="PTHR43806:SF65">
    <property type="entry name" value="SERINE PROTEASE APRX"/>
    <property type="match status" value="1"/>
</dbReference>
<dbReference type="PROSITE" id="PS00138">
    <property type="entry name" value="SUBTILASE_SER"/>
    <property type="match status" value="1"/>
</dbReference>
<comment type="caution">
    <text evidence="5">Lacks conserved residue(s) required for the propagation of feature annotation.</text>
</comment>
<protein>
    <submittedName>
        <fullName evidence="7">S8 family serine peptidase</fullName>
    </submittedName>
</protein>
<dbReference type="PROSITE" id="PS51892">
    <property type="entry name" value="SUBTILASE"/>
    <property type="match status" value="1"/>
</dbReference>
<accession>A0ABZ2L6Z2</accession>
<organism evidence="7 8">
    <name type="scientific">Pendulispora rubella</name>
    <dbReference type="NCBI Taxonomy" id="2741070"/>
    <lineage>
        <taxon>Bacteria</taxon>
        <taxon>Pseudomonadati</taxon>
        <taxon>Myxococcota</taxon>
        <taxon>Myxococcia</taxon>
        <taxon>Myxococcales</taxon>
        <taxon>Sorangiineae</taxon>
        <taxon>Pendulisporaceae</taxon>
        <taxon>Pendulispora</taxon>
    </lineage>
</organism>
<dbReference type="Pfam" id="PF00082">
    <property type="entry name" value="Peptidase_S8"/>
    <property type="match status" value="1"/>
</dbReference>
<keyword evidence="8" id="KW-1185">Reference proteome</keyword>
<dbReference type="InterPro" id="IPR050131">
    <property type="entry name" value="Peptidase_S8_subtilisin-like"/>
</dbReference>
<dbReference type="PANTHER" id="PTHR43806">
    <property type="entry name" value="PEPTIDASE S8"/>
    <property type="match status" value="1"/>
</dbReference>
<evidence type="ECO:0000256" key="1">
    <source>
        <dbReference type="ARBA" id="ARBA00011073"/>
    </source>
</evidence>
<dbReference type="SUPFAM" id="SSF52743">
    <property type="entry name" value="Subtilisin-like"/>
    <property type="match status" value="1"/>
</dbReference>
<evidence type="ECO:0000256" key="4">
    <source>
        <dbReference type="ARBA" id="ARBA00022825"/>
    </source>
</evidence>
<gene>
    <name evidence="7" type="ORF">LVJ94_02485</name>
</gene>
<dbReference type="Proteomes" id="UP001374803">
    <property type="component" value="Chromosome"/>
</dbReference>
<evidence type="ECO:0000256" key="3">
    <source>
        <dbReference type="ARBA" id="ARBA00022801"/>
    </source>
</evidence>
<comment type="similarity">
    <text evidence="1 5">Belongs to the peptidase S8 family.</text>
</comment>
<reference evidence="7" key="1">
    <citation type="submission" date="2021-12" db="EMBL/GenBank/DDBJ databases">
        <title>Discovery of the Pendulisporaceae a myxobacterial family with distinct sporulation behavior and unique specialized metabolism.</title>
        <authorList>
            <person name="Garcia R."/>
            <person name="Popoff A."/>
            <person name="Bader C.D."/>
            <person name="Loehr J."/>
            <person name="Walesch S."/>
            <person name="Walt C."/>
            <person name="Boldt J."/>
            <person name="Bunk B."/>
            <person name="Haeckl F.J.F.P.J."/>
            <person name="Gunesch A.P."/>
            <person name="Birkelbach J."/>
            <person name="Nuebel U."/>
            <person name="Pietschmann T."/>
            <person name="Bach T."/>
            <person name="Mueller R."/>
        </authorList>
    </citation>
    <scope>NUCLEOTIDE SEQUENCE</scope>
    <source>
        <strain evidence="7">MSr11367</strain>
    </source>
</reference>